<sequence>MRSLAGPGWTDRMVFLHSRLGFFDIRNETDHPHTILTPGRIAAARTKVSDMVRVPSNRHCRLSSLHSGRQGTGAAGIHVQVFPILQKPRHRVSSWKSESRT</sequence>
<gene>
    <name evidence="1" type="ORF">CIRG_03134</name>
</gene>
<proteinExistence type="predicted"/>
<evidence type="ECO:0000313" key="2">
    <source>
        <dbReference type="Proteomes" id="UP000054565"/>
    </source>
</evidence>
<accession>A0A0J6Y448</accession>
<name>A0A0J6Y448_COCIT</name>
<organism evidence="1 2">
    <name type="scientific">Coccidioides immitis RMSCC 2394</name>
    <dbReference type="NCBI Taxonomy" id="404692"/>
    <lineage>
        <taxon>Eukaryota</taxon>
        <taxon>Fungi</taxon>
        <taxon>Dikarya</taxon>
        <taxon>Ascomycota</taxon>
        <taxon>Pezizomycotina</taxon>
        <taxon>Eurotiomycetes</taxon>
        <taxon>Eurotiomycetidae</taxon>
        <taxon>Onygenales</taxon>
        <taxon>Onygenaceae</taxon>
        <taxon>Coccidioides</taxon>
    </lineage>
</organism>
<protein>
    <submittedName>
        <fullName evidence="1">Uncharacterized protein</fullName>
    </submittedName>
</protein>
<dbReference type="EMBL" id="DS028094">
    <property type="protein sequence ID" value="KMP03441.1"/>
    <property type="molecule type" value="Genomic_DNA"/>
</dbReference>
<evidence type="ECO:0000313" key="1">
    <source>
        <dbReference type="EMBL" id="KMP03441.1"/>
    </source>
</evidence>
<dbReference type="Proteomes" id="UP000054565">
    <property type="component" value="Unassembled WGS sequence"/>
</dbReference>
<reference evidence="2" key="1">
    <citation type="journal article" date="2010" name="Genome Res.">
        <title>Population genomic sequencing of Coccidioides fungi reveals recent hybridization and transposon control.</title>
        <authorList>
            <person name="Neafsey D.E."/>
            <person name="Barker B.M."/>
            <person name="Sharpton T.J."/>
            <person name="Stajich J.E."/>
            <person name="Park D.J."/>
            <person name="Whiston E."/>
            <person name="Hung C.-Y."/>
            <person name="McMahan C."/>
            <person name="White J."/>
            <person name="Sykes S."/>
            <person name="Heiman D."/>
            <person name="Young S."/>
            <person name="Zeng Q."/>
            <person name="Abouelleil A."/>
            <person name="Aftuck L."/>
            <person name="Bessette D."/>
            <person name="Brown A."/>
            <person name="FitzGerald M."/>
            <person name="Lui A."/>
            <person name="Macdonald J.P."/>
            <person name="Priest M."/>
            <person name="Orbach M.J."/>
            <person name="Galgiani J.N."/>
            <person name="Kirkland T.N."/>
            <person name="Cole G.T."/>
            <person name="Birren B.W."/>
            <person name="Henn M.R."/>
            <person name="Taylor J.W."/>
            <person name="Rounsley S.D."/>
        </authorList>
    </citation>
    <scope>NUCLEOTIDE SEQUENCE [LARGE SCALE GENOMIC DNA]</scope>
    <source>
        <strain evidence="2">RMSCC 2394</strain>
    </source>
</reference>
<dbReference type="AlphaFoldDB" id="A0A0J6Y448"/>